<dbReference type="PRINTS" id="PR00404">
    <property type="entry name" value="MADSDOMAIN"/>
</dbReference>
<dbReference type="GO" id="GO:0003700">
    <property type="term" value="F:DNA-binding transcription factor activity"/>
    <property type="evidence" value="ECO:0007669"/>
    <property type="project" value="InterPro"/>
</dbReference>
<dbReference type="GO" id="GO:0000977">
    <property type="term" value="F:RNA polymerase II transcription regulatory region sequence-specific DNA binding"/>
    <property type="evidence" value="ECO:0007669"/>
    <property type="project" value="InterPro"/>
</dbReference>
<dbReference type="SUPFAM" id="SSF55455">
    <property type="entry name" value="SRF-like"/>
    <property type="match status" value="1"/>
</dbReference>
<evidence type="ECO:0000259" key="6">
    <source>
        <dbReference type="PROSITE" id="PS50066"/>
    </source>
</evidence>
<evidence type="ECO:0000313" key="8">
    <source>
        <dbReference type="EMBL" id="KAK1407580.1"/>
    </source>
</evidence>
<evidence type="ECO:0000256" key="4">
    <source>
        <dbReference type="ARBA" id="ARBA00023163"/>
    </source>
</evidence>
<dbReference type="Proteomes" id="UP001229421">
    <property type="component" value="Unassembled WGS sequence"/>
</dbReference>
<keyword evidence="3" id="KW-0238">DNA-binding</keyword>
<gene>
    <name evidence="8" type="ORF">QVD17_39200</name>
</gene>
<dbReference type="GO" id="GO:0005634">
    <property type="term" value="C:nucleus"/>
    <property type="evidence" value="ECO:0007669"/>
    <property type="project" value="UniProtKB-SubCell"/>
</dbReference>
<dbReference type="AlphaFoldDB" id="A0AAD8NA05"/>
<name>A0AAD8NA05_TARER</name>
<dbReference type="CDD" id="cd00265">
    <property type="entry name" value="MADS_MEF2_like"/>
    <property type="match status" value="1"/>
</dbReference>
<dbReference type="InterPro" id="IPR033896">
    <property type="entry name" value="MEF2-like_N"/>
</dbReference>
<dbReference type="PROSITE" id="PS51297">
    <property type="entry name" value="K_BOX"/>
    <property type="match status" value="1"/>
</dbReference>
<evidence type="ECO:0000256" key="3">
    <source>
        <dbReference type="ARBA" id="ARBA00023125"/>
    </source>
</evidence>
<keyword evidence="5" id="KW-0539">Nucleus</keyword>
<protein>
    <submittedName>
        <fullName evidence="8">Uncharacterized protein</fullName>
    </submittedName>
</protein>
<organism evidence="8 9">
    <name type="scientific">Tagetes erecta</name>
    <name type="common">African marigold</name>
    <dbReference type="NCBI Taxonomy" id="13708"/>
    <lineage>
        <taxon>Eukaryota</taxon>
        <taxon>Viridiplantae</taxon>
        <taxon>Streptophyta</taxon>
        <taxon>Embryophyta</taxon>
        <taxon>Tracheophyta</taxon>
        <taxon>Spermatophyta</taxon>
        <taxon>Magnoliopsida</taxon>
        <taxon>eudicotyledons</taxon>
        <taxon>Gunneridae</taxon>
        <taxon>Pentapetalae</taxon>
        <taxon>asterids</taxon>
        <taxon>campanulids</taxon>
        <taxon>Asterales</taxon>
        <taxon>Asteraceae</taxon>
        <taxon>Asteroideae</taxon>
        <taxon>Heliantheae alliance</taxon>
        <taxon>Tageteae</taxon>
        <taxon>Tagetes</taxon>
    </lineage>
</organism>
<dbReference type="Gene3D" id="3.40.1810.10">
    <property type="entry name" value="Transcription factor, MADS-box"/>
    <property type="match status" value="1"/>
</dbReference>
<reference evidence="8" key="1">
    <citation type="journal article" date="2023" name="bioRxiv">
        <title>Improved chromosome-level genome assembly for marigold (Tagetes erecta).</title>
        <authorList>
            <person name="Jiang F."/>
            <person name="Yuan L."/>
            <person name="Wang S."/>
            <person name="Wang H."/>
            <person name="Xu D."/>
            <person name="Wang A."/>
            <person name="Fan W."/>
        </authorList>
    </citation>
    <scope>NUCLEOTIDE SEQUENCE</scope>
    <source>
        <strain evidence="8">WSJ</strain>
        <tissue evidence="8">Leaf</tissue>
    </source>
</reference>
<keyword evidence="4" id="KW-0804">Transcription</keyword>
<evidence type="ECO:0000259" key="7">
    <source>
        <dbReference type="PROSITE" id="PS51297"/>
    </source>
</evidence>
<dbReference type="EMBL" id="JAUHHV010000011">
    <property type="protein sequence ID" value="KAK1407580.1"/>
    <property type="molecule type" value="Genomic_DNA"/>
</dbReference>
<dbReference type="InterPro" id="IPR002487">
    <property type="entry name" value="TF_Kbox"/>
</dbReference>
<feature type="domain" description="K-box" evidence="7">
    <location>
        <begin position="101"/>
        <end position="191"/>
    </location>
</feature>
<dbReference type="PROSITE" id="PS00350">
    <property type="entry name" value="MADS_BOX_1"/>
    <property type="match status" value="1"/>
</dbReference>
<dbReference type="PANTHER" id="PTHR48019">
    <property type="entry name" value="SERUM RESPONSE FACTOR HOMOLOG"/>
    <property type="match status" value="1"/>
</dbReference>
<evidence type="ECO:0000256" key="5">
    <source>
        <dbReference type="ARBA" id="ARBA00023242"/>
    </source>
</evidence>
<dbReference type="GO" id="GO:0046983">
    <property type="term" value="F:protein dimerization activity"/>
    <property type="evidence" value="ECO:0007669"/>
    <property type="project" value="InterPro"/>
</dbReference>
<dbReference type="Pfam" id="PF01486">
    <property type="entry name" value="K-box"/>
    <property type="match status" value="1"/>
</dbReference>
<dbReference type="PROSITE" id="PS50066">
    <property type="entry name" value="MADS_BOX_2"/>
    <property type="match status" value="1"/>
</dbReference>
<keyword evidence="9" id="KW-1185">Reference proteome</keyword>
<comment type="caution">
    <text evidence="8">The sequence shown here is derived from an EMBL/GenBank/DDBJ whole genome shotgun (WGS) entry which is preliminary data.</text>
</comment>
<dbReference type="InterPro" id="IPR036879">
    <property type="entry name" value="TF_MADSbox_sf"/>
</dbReference>
<evidence type="ECO:0000256" key="2">
    <source>
        <dbReference type="ARBA" id="ARBA00023015"/>
    </source>
</evidence>
<sequence>MKRCNCFSSKAKSNMGRGRIEIKRIENVTSRQVTFCKRRGGLFKKACELSVLCDAEVAVIVFSTRGRVYEYASKNITSTIEKYKKANSSEPNTWSHEVPNAQFFQEEANKLRRQIEMRQISNRHLRGEGLDCLNMKELRQLETRLEKAISKVRSKKHDLIDAETESVHKREIELAHNNTVLRSKVAETERVHQHEADDGYHAIEAYLARSALQLNLMGPLEDAPTTYNSLSPNKSLHIW</sequence>
<accession>A0AAD8NA05</accession>
<dbReference type="InterPro" id="IPR050142">
    <property type="entry name" value="MADS-box/MEF2_TF"/>
</dbReference>
<dbReference type="GO" id="GO:0045944">
    <property type="term" value="P:positive regulation of transcription by RNA polymerase II"/>
    <property type="evidence" value="ECO:0007669"/>
    <property type="project" value="InterPro"/>
</dbReference>
<evidence type="ECO:0000256" key="1">
    <source>
        <dbReference type="ARBA" id="ARBA00004123"/>
    </source>
</evidence>
<comment type="subcellular location">
    <subcellularLocation>
        <location evidence="1">Nucleus</location>
    </subcellularLocation>
</comment>
<dbReference type="InterPro" id="IPR002100">
    <property type="entry name" value="TF_MADSbox"/>
</dbReference>
<evidence type="ECO:0000313" key="9">
    <source>
        <dbReference type="Proteomes" id="UP001229421"/>
    </source>
</evidence>
<keyword evidence="2" id="KW-0805">Transcription regulation</keyword>
<dbReference type="Pfam" id="PF00319">
    <property type="entry name" value="SRF-TF"/>
    <property type="match status" value="1"/>
</dbReference>
<feature type="domain" description="MADS-box" evidence="6">
    <location>
        <begin position="15"/>
        <end position="75"/>
    </location>
</feature>
<proteinExistence type="predicted"/>
<dbReference type="SMART" id="SM00432">
    <property type="entry name" value="MADS"/>
    <property type="match status" value="1"/>
</dbReference>